<dbReference type="RefSeq" id="WP_209907769.1">
    <property type="nucleotide sequence ID" value="NZ_BAAAMI010000017.1"/>
</dbReference>
<dbReference type="InterPro" id="IPR011650">
    <property type="entry name" value="Peptidase_M20_dimer"/>
</dbReference>
<comment type="cofactor">
    <cofactor evidence="1">
        <name>Zn(2+)</name>
        <dbReference type="ChEBI" id="CHEBI:29105"/>
    </cofactor>
</comment>
<keyword evidence="4" id="KW-0378">Hydrolase</keyword>
<evidence type="ECO:0000313" key="8">
    <source>
        <dbReference type="Proteomes" id="UP000766570"/>
    </source>
</evidence>
<sequence length="441" mass="47522">MSAAQSTPDTVVAEDEVAGICQALIRIDTTNYGNNEGAGERKAAEYVSELIHEVGLEATVLESAQGRANVVTRIEGTDKSLPALIVHGHLDVVPAFKDEWSVDPFGAEIKDGMIWGRGAVDMKDMDAMILAVMRQMQRDGIRPRRDLVFAFFADEEAGGDYGARWMVENHPELFEGATEAISEVGGFSATIDGKRAYLLQTAEKGIAWLKLTATGRAGHGSQINEANAVTRLASAITRIGEHDWPISYTDTTRAFLEGVSEMTGIEFTEDNPQVLLNELGNVARFVGATLQNTANPTVLSAGYKHNVIPGAAEALLDVRTLPGQHEAVMETLRALAGPDVELSSLHLDRALEVPFAGGLVDSMVAALNREDPEAVVLPYMLSGGTDNKALSRLGITGFGFAPLRLPAELDFTGMFHGVDERVPVDSLKFGTRVLRDLLTTY</sequence>
<dbReference type="EMBL" id="JAGIOE010000001">
    <property type="protein sequence ID" value="MBP2374706.1"/>
    <property type="molecule type" value="Genomic_DNA"/>
</dbReference>
<dbReference type="Proteomes" id="UP000766570">
    <property type="component" value="Unassembled WGS sequence"/>
</dbReference>
<dbReference type="InterPro" id="IPR050072">
    <property type="entry name" value="Peptidase_M20A"/>
</dbReference>
<accession>A0ABS4WES9</accession>
<evidence type="ECO:0000256" key="3">
    <source>
        <dbReference type="ARBA" id="ARBA00022723"/>
    </source>
</evidence>
<dbReference type="InterPro" id="IPR002933">
    <property type="entry name" value="Peptidase_M20"/>
</dbReference>
<dbReference type="Pfam" id="PF07687">
    <property type="entry name" value="M20_dimer"/>
    <property type="match status" value="1"/>
</dbReference>
<comment type="similarity">
    <text evidence="2">Belongs to the peptidase M20A family.</text>
</comment>
<protein>
    <submittedName>
        <fullName evidence="7">Acetylornithine deacetylase/succinyl-diaminopimelate desuccinylase-like protein</fullName>
    </submittedName>
</protein>
<dbReference type="Pfam" id="PF01546">
    <property type="entry name" value="Peptidase_M20"/>
    <property type="match status" value="1"/>
</dbReference>
<proteinExistence type="inferred from homology"/>
<evidence type="ECO:0000256" key="5">
    <source>
        <dbReference type="ARBA" id="ARBA00022833"/>
    </source>
</evidence>
<evidence type="ECO:0000256" key="2">
    <source>
        <dbReference type="ARBA" id="ARBA00006247"/>
    </source>
</evidence>
<dbReference type="Gene3D" id="1.10.150.900">
    <property type="match status" value="1"/>
</dbReference>
<keyword evidence="8" id="KW-1185">Reference proteome</keyword>
<dbReference type="Gene3D" id="3.40.630.10">
    <property type="entry name" value="Zn peptidases"/>
    <property type="match status" value="1"/>
</dbReference>
<keyword evidence="3" id="KW-0479">Metal-binding</keyword>
<dbReference type="InterPro" id="IPR036264">
    <property type="entry name" value="Bact_exopeptidase_dim_dom"/>
</dbReference>
<comment type="caution">
    <text evidence="7">The sequence shown here is derived from an EMBL/GenBank/DDBJ whole genome shotgun (WGS) entry which is preliminary data.</text>
</comment>
<reference evidence="7 8" key="1">
    <citation type="submission" date="2021-03" db="EMBL/GenBank/DDBJ databases">
        <title>Sequencing the genomes of 1000 actinobacteria strains.</title>
        <authorList>
            <person name="Klenk H.-P."/>
        </authorList>
    </citation>
    <scope>NUCLEOTIDE SEQUENCE [LARGE SCALE GENOMIC DNA]</scope>
    <source>
        <strain evidence="7 8">DSM 15454</strain>
    </source>
</reference>
<dbReference type="SUPFAM" id="SSF53187">
    <property type="entry name" value="Zn-dependent exopeptidases"/>
    <property type="match status" value="1"/>
</dbReference>
<feature type="domain" description="Peptidase M20 dimerisation" evidence="6">
    <location>
        <begin position="201"/>
        <end position="336"/>
    </location>
</feature>
<evidence type="ECO:0000256" key="4">
    <source>
        <dbReference type="ARBA" id="ARBA00022801"/>
    </source>
</evidence>
<dbReference type="NCBIfam" id="NF005913">
    <property type="entry name" value="PRK07906.1"/>
    <property type="match status" value="1"/>
</dbReference>
<evidence type="ECO:0000256" key="1">
    <source>
        <dbReference type="ARBA" id="ARBA00001947"/>
    </source>
</evidence>
<dbReference type="PANTHER" id="PTHR43808">
    <property type="entry name" value="ACETYLORNITHINE DEACETYLASE"/>
    <property type="match status" value="1"/>
</dbReference>
<organism evidence="7 8">
    <name type="scientific">Paeniglutamicibacter psychrophenolicus</name>
    <dbReference type="NCBI Taxonomy" id="257454"/>
    <lineage>
        <taxon>Bacteria</taxon>
        <taxon>Bacillati</taxon>
        <taxon>Actinomycetota</taxon>
        <taxon>Actinomycetes</taxon>
        <taxon>Micrococcales</taxon>
        <taxon>Micrococcaceae</taxon>
        <taxon>Paeniglutamicibacter</taxon>
    </lineage>
</organism>
<dbReference type="PANTHER" id="PTHR43808:SF8">
    <property type="entry name" value="PEPTIDASE M20 DIMERISATION DOMAIN-CONTAINING PROTEIN"/>
    <property type="match status" value="1"/>
</dbReference>
<evidence type="ECO:0000313" key="7">
    <source>
        <dbReference type="EMBL" id="MBP2374706.1"/>
    </source>
</evidence>
<dbReference type="PIRSF" id="PIRSF036696">
    <property type="entry name" value="ACY-1"/>
    <property type="match status" value="1"/>
</dbReference>
<gene>
    <name evidence="7" type="ORF">JOF46_002618</name>
</gene>
<name>A0ABS4WES9_9MICC</name>
<keyword evidence="5" id="KW-0862">Zinc</keyword>
<evidence type="ECO:0000259" key="6">
    <source>
        <dbReference type="Pfam" id="PF07687"/>
    </source>
</evidence>
<dbReference type="Gene3D" id="3.30.70.360">
    <property type="match status" value="1"/>
</dbReference>
<dbReference type="SUPFAM" id="SSF55031">
    <property type="entry name" value="Bacterial exopeptidase dimerisation domain"/>
    <property type="match status" value="1"/>
</dbReference>